<evidence type="ECO:0000313" key="3">
    <source>
        <dbReference type="EMBL" id="MBA5730205.1"/>
    </source>
</evidence>
<dbReference type="PANTHER" id="PTHR43245">
    <property type="entry name" value="BIFUNCTIONAL POLYMYXIN RESISTANCE PROTEIN ARNA"/>
    <property type="match status" value="1"/>
</dbReference>
<reference evidence="3 4" key="1">
    <citation type="submission" date="2020-06" db="EMBL/GenBank/DDBJ databases">
        <title>Reclassification of Facklamia ignava, Facklamia soureckii and Facklami tabacinasalis as Falseniella iganva gen. nov., comb. nov., Hutsoniella ignava gen. nov., comb. nov., and Ruoffia tabacinasalis gen. nov., comb. nov and description of Ruoffia haltotolerans sp. nov., isolated from hypersaline Inland Sea of Qatar.</title>
        <authorList>
            <person name="Fotedar R."/>
            <person name="Sankaranarayanan K."/>
            <person name="Lawson P."/>
            <person name="Caldwell M."/>
            <person name="Zeyara A."/>
            <person name="Al Malki A."/>
            <person name="Ali M."/>
        </authorList>
    </citation>
    <scope>NUCLEOTIDE SEQUENCE [LARGE SCALE GENOMIC DNA]</scope>
    <source>
        <strain evidence="3 4">INB8</strain>
    </source>
</reference>
<dbReference type="RefSeq" id="WP_218931858.1">
    <property type="nucleotide sequence ID" value="NZ_JACAOA010000047.1"/>
</dbReference>
<evidence type="ECO:0000313" key="4">
    <source>
        <dbReference type="Proteomes" id="UP000571018"/>
    </source>
</evidence>
<organism evidence="3 4">
    <name type="scientific">Ruoffia halotolerans</name>
    <dbReference type="NCBI Taxonomy" id="2748684"/>
    <lineage>
        <taxon>Bacteria</taxon>
        <taxon>Bacillati</taxon>
        <taxon>Bacillota</taxon>
        <taxon>Bacilli</taxon>
        <taxon>Lactobacillales</taxon>
        <taxon>Aerococcaceae</taxon>
        <taxon>Ruoffia</taxon>
    </lineage>
</organism>
<protein>
    <submittedName>
        <fullName evidence="3">SDR family oxidoreductase</fullName>
    </submittedName>
</protein>
<sequence>MNILVTGANGFVGKNLIATLEQMEDYNVLKVTRQTTAEEFNEYAQKADFVYHLAGVNRPEKEEEFVEGNVDFTQTLLNALIEAENKAPILITSSTQVANDSAYGQSKKAGEDLVFQYGNDYDVKTYVYRLPNLFGKWSKPNYNTVIATFSHKIARGEEITINDPEVELTLVYIDDLVEEFLRAMSDQPTKDGEYCVVPVSYQEKLGHIAELLQEFKDSRSNRVISNLDDDFTRKLYSTYLNFLPVDGFSYPLVMHEDPRGSFTEFVKSPYAGQVSVNVSKPGITKGEHWHHTKNEKFLVVSGQGVIRFRDYFSDEVIEYEVSGEKLEVVDIPTGYTHSIVNTGDHDMVTIMWVNEMFDPNNPDTFFLEV</sequence>
<dbReference type="Gene3D" id="3.40.50.720">
    <property type="entry name" value="NAD(P)-binding Rossmann-like Domain"/>
    <property type="match status" value="1"/>
</dbReference>
<keyword evidence="4" id="KW-1185">Reference proteome</keyword>
<dbReference type="Pfam" id="PF14667">
    <property type="entry name" value="Polysacc_synt_C"/>
    <property type="match status" value="1"/>
</dbReference>
<dbReference type="InterPro" id="IPR014710">
    <property type="entry name" value="RmlC-like_jellyroll"/>
</dbReference>
<dbReference type="CDD" id="cd07007">
    <property type="entry name" value="cupin_CapF-like_C"/>
    <property type="match status" value="1"/>
</dbReference>
<gene>
    <name evidence="3" type="ORF">HW423_10470</name>
</gene>
<name>A0A839A9L0_9LACT</name>
<evidence type="ECO:0000259" key="1">
    <source>
        <dbReference type="Pfam" id="PF01370"/>
    </source>
</evidence>
<dbReference type="SUPFAM" id="SSF51182">
    <property type="entry name" value="RmlC-like cupins"/>
    <property type="match status" value="1"/>
</dbReference>
<dbReference type="PANTHER" id="PTHR43245:SF55">
    <property type="entry name" value="NAD(P)-BINDING DOMAIN-CONTAINING PROTEIN"/>
    <property type="match status" value="1"/>
</dbReference>
<dbReference type="Proteomes" id="UP000571018">
    <property type="component" value="Unassembled WGS sequence"/>
</dbReference>
<dbReference type="Pfam" id="PF01370">
    <property type="entry name" value="Epimerase"/>
    <property type="match status" value="1"/>
</dbReference>
<dbReference type="EMBL" id="JACAOA010000047">
    <property type="protein sequence ID" value="MBA5730205.1"/>
    <property type="molecule type" value="Genomic_DNA"/>
</dbReference>
<evidence type="ECO:0000259" key="2">
    <source>
        <dbReference type="Pfam" id="PF14667"/>
    </source>
</evidence>
<dbReference type="AlphaFoldDB" id="A0A839A9L0"/>
<dbReference type="InterPro" id="IPR050177">
    <property type="entry name" value="Lipid_A_modif_metabolic_enz"/>
</dbReference>
<dbReference type="SUPFAM" id="SSF51735">
    <property type="entry name" value="NAD(P)-binding Rossmann-fold domains"/>
    <property type="match status" value="1"/>
</dbReference>
<accession>A0A839A9L0</accession>
<feature type="domain" description="Capsular polysaccharide assembling protein CapF C-terminal" evidence="2">
    <location>
        <begin position="255"/>
        <end position="365"/>
    </location>
</feature>
<proteinExistence type="predicted"/>
<dbReference type="InterPro" id="IPR036291">
    <property type="entry name" value="NAD(P)-bd_dom_sf"/>
</dbReference>
<feature type="domain" description="NAD-dependent epimerase/dehydratase" evidence="1">
    <location>
        <begin position="3"/>
        <end position="186"/>
    </location>
</feature>
<comment type="caution">
    <text evidence="3">The sequence shown here is derived from an EMBL/GenBank/DDBJ whole genome shotgun (WGS) entry which is preliminary data.</text>
</comment>
<dbReference type="Gene3D" id="2.60.120.10">
    <property type="entry name" value="Jelly Rolls"/>
    <property type="match status" value="1"/>
</dbReference>
<dbReference type="InterPro" id="IPR001509">
    <property type="entry name" value="Epimerase_deHydtase"/>
</dbReference>
<dbReference type="InterPro" id="IPR029303">
    <property type="entry name" value="CapF_C"/>
</dbReference>
<dbReference type="InterPro" id="IPR011051">
    <property type="entry name" value="RmlC_Cupin_sf"/>
</dbReference>